<comment type="caution">
    <text evidence="1">The sequence shown here is derived from an EMBL/GenBank/DDBJ whole genome shotgun (WGS) entry which is preliminary data.</text>
</comment>
<proteinExistence type="predicted"/>
<evidence type="ECO:0000313" key="2">
    <source>
        <dbReference type="Proteomes" id="UP001159428"/>
    </source>
</evidence>
<protein>
    <submittedName>
        <fullName evidence="1">Uncharacterized protein</fullName>
    </submittedName>
</protein>
<keyword evidence="2" id="KW-1185">Reference proteome</keyword>
<dbReference type="EMBL" id="CALNXJ010000002">
    <property type="protein sequence ID" value="CAH3034218.1"/>
    <property type="molecule type" value="Genomic_DNA"/>
</dbReference>
<accession>A0AAU9VS57</accession>
<name>A0AAU9VS57_9CNID</name>
<dbReference type="Proteomes" id="UP001159428">
    <property type="component" value="Unassembled WGS sequence"/>
</dbReference>
<dbReference type="AlphaFoldDB" id="A0AAU9VS57"/>
<reference evidence="1 2" key="1">
    <citation type="submission" date="2022-05" db="EMBL/GenBank/DDBJ databases">
        <authorList>
            <consortium name="Genoscope - CEA"/>
            <person name="William W."/>
        </authorList>
    </citation>
    <scope>NUCLEOTIDE SEQUENCE [LARGE SCALE GENOMIC DNA]</scope>
</reference>
<sequence length="164" mass="18853">MHEYRLCNTSKTKLVMMVRPNNRFSAFNSLTLLTNCVAVCSLPCSKNWSRLATCLGMDLNKSFSDDIIRFIHRRGYMIVPPSNPPTQKQGSHTKRSIYSGRCPFTFAVKDFIDTVPRFVSYATCSGCDVRCKAVPYTVSLLRRKCGDYWLWEERDIQAAYILEI</sequence>
<organism evidence="1 2">
    <name type="scientific">Pocillopora meandrina</name>
    <dbReference type="NCBI Taxonomy" id="46732"/>
    <lineage>
        <taxon>Eukaryota</taxon>
        <taxon>Metazoa</taxon>
        <taxon>Cnidaria</taxon>
        <taxon>Anthozoa</taxon>
        <taxon>Hexacorallia</taxon>
        <taxon>Scleractinia</taxon>
        <taxon>Astrocoeniina</taxon>
        <taxon>Pocilloporidae</taxon>
        <taxon>Pocillopora</taxon>
    </lineage>
</organism>
<evidence type="ECO:0000313" key="1">
    <source>
        <dbReference type="EMBL" id="CAH3034218.1"/>
    </source>
</evidence>
<gene>
    <name evidence="1" type="ORF">PMEA_00010535</name>
</gene>